<comment type="caution">
    <text evidence="1">The sequence shown here is derived from an EMBL/GenBank/DDBJ whole genome shotgun (WGS) entry which is preliminary data.</text>
</comment>
<proteinExistence type="predicted"/>
<sequence>MYRGVNKIESFTVAELNKYVLNSPLQSTEFLCDGKSLAYKQRTPPVRTVPRSYNRAFVLHMRCM</sequence>
<organism evidence="1 2">
    <name type="scientific">Brassica cretica</name>
    <name type="common">Mustard</name>
    <dbReference type="NCBI Taxonomy" id="69181"/>
    <lineage>
        <taxon>Eukaryota</taxon>
        <taxon>Viridiplantae</taxon>
        <taxon>Streptophyta</taxon>
        <taxon>Embryophyta</taxon>
        <taxon>Tracheophyta</taxon>
        <taxon>Spermatophyta</taxon>
        <taxon>Magnoliopsida</taxon>
        <taxon>eudicotyledons</taxon>
        <taxon>Gunneridae</taxon>
        <taxon>Pentapetalae</taxon>
        <taxon>rosids</taxon>
        <taxon>malvids</taxon>
        <taxon>Brassicales</taxon>
        <taxon>Brassicaceae</taxon>
        <taxon>Brassiceae</taxon>
        <taxon>Brassica</taxon>
    </lineage>
</organism>
<accession>A0A8S9JDD1</accession>
<reference evidence="1" key="1">
    <citation type="submission" date="2019-12" db="EMBL/GenBank/DDBJ databases">
        <title>Genome sequencing and annotation of Brassica cretica.</title>
        <authorList>
            <person name="Studholme D.J."/>
            <person name="Sarris P.F."/>
        </authorList>
    </citation>
    <scope>NUCLEOTIDE SEQUENCE</scope>
    <source>
        <strain evidence="1">PFS-001/15</strain>
        <tissue evidence="1">Leaf</tissue>
    </source>
</reference>
<protein>
    <submittedName>
        <fullName evidence="1">Uncharacterized protein</fullName>
    </submittedName>
</protein>
<dbReference type="AlphaFoldDB" id="A0A8S9JDD1"/>
<dbReference type="EMBL" id="QGKW02001660">
    <property type="protein sequence ID" value="KAF2580098.1"/>
    <property type="molecule type" value="Genomic_DNA"/>
</dbReference>
<gene>
    <name evidence="1" type="ORF">F2Q68_00005941</name>
</gene>
<dbReference type="Proteomes" id="UP000712281">
    <property type="component" value="Unassembled WGS sequence"/>
</dbReference>
<evidence type="ECO:0000313" key="2">
    <source>
        <dbReference type="Proteomes" id="UP000712281"/>
    </source>
</evidence>
<evidence type="ECO:0000313" key="1">
    <source>
        <dbReference type="EMBL" id="KAF2580098.1"/>
    </source>
</evidence>
<name>A0A8S9JDD1_BRACR</name>